<protein>
    <submittedName>
        <fullName evidence="1">Uncharacterized protein</fullName>
    </submittedName>
</protein>
<reference evidence="2" key="1">
    <citation type="journal article" date="2023" name="G3 (Bethesda)">
        <title>Genome assembly and association tests identify interacting loci associated with vigor, precocity, and sex in interspecific pistachio rootstocks.</title>
        <authorList>
            <person name="Palmer W."/>
            <person name="Jacygrad E."/>
            <person name="Sagayaradj S."/>
            <person name="Cavanaugh K."/>
            <person name="Han R."/>
            <person name="Bertier L."/>
            <person name="Beede B."/>
            <person name="Kafkas S."/>
            <person name="Golino D."/>
            <person name="Preece J."/>
            <person name="Michelmore R."/>
        </authorList>
    </citation>
    <scope>NUCLEOTIDE SEQUENCE [LARGE SCALE GENOMIC DNA]</scope>
</reference>
<evidence type="ECO:0000313" key="1">
    <source>
        <dbReference type="EMBL" id="KAJ0027699.1"/>
    </source>
</evidence>
<evidence type="ECO:0000313" key="2">
    <source>
        <dbReference type="Proteomes" id="UP001163603"/>
    </source>
</evidence>
<keyword evidence="2" id="KW-1185">Reference proteome</keyword>
<gene>
    <name evidence="1" type="ORF">Pint_36290</name>
</gene>
<accession>A0ACC0Y224</accession>
<proteinExistence type="predicted"/>
<comment type="caution">
    <text evidence="1">The sequence shown here is derived from an EMBL/GenBank/DDBJ whole genome shotgun (WGS) entry which is preliminary data.</text>
</comment>
<dbReference type="Proteomes" id="UP001163603">
    <property type="component" value="Chromosome 9"/>
</dbReference>
<name>A0ACC0Y224_9ROSI</name>
<organism evidence="1 2">
    <name type="scientific">Pistacia integerrima</name>
    <dbReference type="NCBI Taxonomy" id="434235"/>
    <lineage>
        <taxon>Eukaryota</taxon>
        <taxon>Viridiplantae</taxon>
        <taxon>Streptophyta</taxon>
        <taxon>Embryophyta</taxon>
        <taxon>Tracheophyta</taxon>
        <taxon>Spermatophyta</taxon>
        <taxon>Magnoliopsida</taxon>
        <taxon>eudicotyledons</taxon>
        <taxon>Gunneridae</taxon>
        <taxon>Pentapetalae</taxon>
        <taxon>rosids</taxon>
        <taxon>malvids</taxon>
        <taxon>Sapindales</taxon>
        <taxon>Anacardiaceae</taxon>
        <taxon>Pistacia</taxon>
    </lineage>
</organism>
<sequence length="521" mass="59803">MKLVSSRTILEGINFQLRLGNVSRISSYSTATGNLTTEWRSSSPYSNSMRDLFRRISTLGDATVSIVPLLDQWVQEGRTVEKEQLQLFIKELRSFRRFTHALQISMWMTDKRYIPLNADDVAVRLDLISQVHGVERAENYFNNVSKQLRRFPVYSALLKCYANAKSVEKAEATMQEMSDLGFFIRTPLLYNSMLNLYYKTGNYEKFDSLIHEMEEKGISYNKMTFCIRLNAYAAASDVEGIDKIVNMMEFYPTVLLDWELYATAASGYAKAGFLDKSLRMLKKSEGLIPGESKAYEILIKQYATTGRKDEVLRLWELYKKNVTVYNSGYKSVMSSLLKFDDLESAEKIFEEWESQSLSYDFRIPNLLIGCYCRKGLLQKAESLLGKAILMGEKPDWKTWFYMATGYLKNNQTLVAVEAMKEALVVCRNKWKPSKECLADSLNILKDGVEDIEGVEKFINLLRKKNIISEDLQEKWLNNVQNGKFNFDALGKFYGDALIDDAEALSALEVDNDDSVKEQETC</sequence>
<dbReference type="EMBL" id="CM047744">
    <property type="protein sequence ID" value="KAJ0027699.1"/>
    <property type="molecule type" value="Genomic_DNA"/>
</dbReference>